<accession>A0A6G1C9Q3</accession>
<dbReference type="AlphaFoldDB" id="A0A6G1C9Q3"/>
<feature type="compositionally biased region" description="Polar residues" evidence="1">
    <location>
        <begin position="163"/>
        <end position="178"/>
    </location>
</feature>
<comment type="caution">
    <text evidence="2">The sequence shown here is derived from an EMBL/GenBank/DDBJ whole genome shotgun (WGS) entry which is preliminary data.</text>
</comment>
<proteinExistence type="predicted"/>
<organism evidence="2 3">
    <name type="scientific">Oryza meyeriana var. granulata</name>
    <dbReference type="NCBI Taxonomy" id="110450"/>
    <lineage>
        <taxon>Eukaryota</taxon>
        <taxon>Viridiplantae</taxon>
        <taxon>Streptophyta</taxon>
        <taxon>Embryophyta</taxon>
        <taxon>Tracheophyta</taxon>
        <taxon>Spermatophyta</taxon>
        <taxon>Magnoliopsida</taxon>
        <taxon>Liliopsida</taxon>
        <taxon>Poales</taxon>
        <taxon>Poaceae</taxon>
        <taxon>BOP clade</taxon>
        <taxon>Oryzoideae</taxon>
        <taxon>Oryzeae</taxon>
        <taxon>Oryzinae</taxon>
        <taxon>Oryza</taxon>
        <taxon>Oryza meyeriana</taxon>
    </lineage>
</organism>
<protein>
    <submittedName>
        <fullName evidence="2">Uncharacterized protein</fullName>
    </submittedName>
</protein>
<gene>
    <name evidence="2" type="ORF">E2562_034538</name>
</gene>
<name>A0A6G1C9Q3_9ORYZ</name>
<evidence type="ECO:0000256" key="1">
    <source>
        <dbReference type="SAM" id="MobiDB-lite"/>
    </source>
</evidence>
<feature type="region of interest" description="Disordered" evidence="1">
    <location>
        <begin position="15"/>
        <end position="74"/>
    </location>
</feature>
<dbReference type="OrthoDB" id="10592530at2759"/>
<keyword evidence="3" id="KW-1185">Reference proteome</keyword>
<evidence type="ECO:0000313" key="3">
    <source>
        <dbReference type="Proteomes" id="UP000479710"/>
    </source>
</evidence>
<reference evidence="2 3" key="1">
    <citation type="submission" date="2019-11" db="EMBL/GenBank/DDBJ databases">
        <title>Whole genome sequence of Oryza granulata.</title>
        <authorList>
            <person name="Li W."/>
        </authorList>
    </citation>
    <scope>NUCLEOTIDE SEQUENCE [LARGE SCALE GENOMIC DNA]</scope>
    <source>
        <strain evidence="3">cv. Menghai</strain>
        <tissue evidence="2">Leaf</tissue>
    </source>
</reference>
<evidence type="ECO:0000313" key="2">
    <source>
        <dbReference type="EMBL" id="KAF0897228.1"/>
    </source>
</evidence>
<sequence length="185" mass="19968">MVVIGSGRADEIAAKEAHEMVRWSPEDRHSEELGHSPQPTGAAIPSAELVHRAAAPSAVAPPSRRRPTLPAGLPRRAATLPAGLSRLRWKKNLLKLPVPVPVPLLAASSLSTKTKVALVPPRLCRQFWKSGDYVVAQRNPDADAPGYFVGRPMNYAEPKEQEQQVADVQRPASNTQIPGGTCKLD</sequence>
<dbReference type="Proteomes" id="UP000479710">
    <property type="component" value="Unassembled WGS sequence"/>
</dbReference>
<feature type="compositionally biased region" description="Low complexity" evidence="1">
    <location>
        <begin position="52"/>
        <end position="62"/>
    </location>
</feature>
<feature type="compositionally biased region" description="Basic and acidic residues" evidence="1">
    <location>
        <begin position="15"/>
        <end position="34"/>
    </location>
</feature>
<feature type="region of interest" description="Disordered" evidence="1">
    <location>
        <begin position="158"/>
        <end position="185"/>
    </location>
</feature>
<dbReference type="EMBL" id="SPHZ02000010">
    <property type="protein sequence ID" value="KAF0897228.1"/>
    <property type="molecule type" value="Genomic_DNA"/>
</dbReference>